<dbReference type="InterPro" id="IPR032416">
    <property type="entry name" value="Peptidase_M24_C"/>
</dbReference>
<comment type="similarity">
    <text evidence="1">Belongs to the peptidase M24B family.</text>
</comment>
<evidence type="ECO:0000259" key="7">
    <source>
        <dbReference type="Pfam" id="PF16188"/>
    </source>
</evidence>
<dbReference type="Proteomes" id="UP001530400">
    <property type="component" value="Unassembled WGS sequence"/>
</dbReference>
<keyword evidence="9" id="KW-1185">Reference proteome</keyword>
<dbReference type="InterPro" id="IPR036005">
    <property type="entry name" value="Creatinase/aminopeptidase-like"/>
</dbReference>
<dbReference type="Pfam" id="PF16188">
    <property type="entry name" value="Peptidase_M24_C"/>
    <property type="match status" value="1"/>
</dbReference>
<dbReference type="GO" id="GO:0004177">
    <property type="term" value="F:aminopeptidase activity"/>
    <property type="evidence" value="ECO:0007669"/>
    <property type="project" value="UniProtKB-ARBA"/>
</dbReference>
<dbReference type="Pfam" id="PF01321">
    <property type="entry name" value="Creatinase_N"/>
    <property type="match status" value="1"/>
</dbReference>
<dbReference type="InterPro" id="IPR050422">
    <property type="entry name" value="X-Pro_aminopeptidase_P"/>
</dbReference>
<name>A0ABD3QTG5_9STRA</name>
<gene>
    <name evidence="8" type="ORF">ACHAWO_006212</name>
</gene>
<keyword evidence="2" id="KW-0479">Metal-binding</keyword>
<feature type="domain" description="Creatinase N-terminal" evidence="6">
    <location>
        <begin position="75"/>
        <end position="224"/>
    </location>
</feature>
<accession>A0ABD3QTG5</accession>
<protein>
    <submittedName>
        <fullName evidence="8">Uncharacterized protein</fullName>
    </submittedName>
</protein>
<dbReference type="CDD" id="cd01085">
    <property type="entry name" value="APP"/>
    <property type="match status" value="1"/>
</dbReference>
<feature type="domain" description="Peptidase M24 C-terminal" evidence="7">
    <location>
        <begin position="672"/>
        <end position="734"/>
    </location>
</feature>
<feature type="signal peptide" evidence="4">
    <location>
        <begin position="1"/>
        <end position="21"/>
    </location>
</feature>
<evidence type="ECO:0000259" key="5">
    <source>
        <dbReference type="Pfam" id="PF00557"/>
    </source>
</evidence>
<dbReference type="InterPro" id="IPR033740">
    <property type="entry name" value="Pept_M24B"/>
</dbReference>
<feature type="chain" id="PRO_5044744159" evidence="4">
    <location>
        <begin position="22"/>
        <end position="737"/>
    </location>
</feature>
<evidence type="ECO:0000256" key="2">
    <source>
        <dbReference type="ARBA" id="ARBA00022723"/>
    </source>
</evidence>
<dbReference type="PANTHER" id="PTHR43763">
    <property type="entry name" value="XAA-PRO AMINOPEPTIDASE 1"/>
    <property type="match status" value="1"/>
</dbReference>
<organism evidence="8 9">
    <name type="scientific">Cyclotella atomus</name>
    <dbReference type="NCBI Taxonomy" id="382360"/>
    <lineage>
        <taxon>Eukaryota</taxon>
        <taxon>Sar</taxon>
        <taxon>Stramenopiles</taxon>
        <taxon>Ochrophyta</taxon>
        <taxon>Bacillariophyta</taxon>
        <taxon>Coscinodiscophyceae</taxon>
        <taxon>Thalassiosirophycidae</taxon>
        <taxon>Stephanodiscales</taxon>
        <taxon>Stephanodiscaceae</taxon>
        <taxon>Cyclotella</taxon>
    </lineage>
</organism>
<evidence type="ECO:0000256" key="3">
    <source>
        <dbReference type="ARBA" id="ARBA00022801"/>
    </source>
</evidence>
<dbReference type="GO" id="GO:0005737">
    <property type="term" value="C:cytoplasm"/>
    <property type="evidence" value="ECO:0007669"/>
    <property type="project" value="UniProtKB-ARBA"/>
</dbReference>
<dbReference type="SUPFAM" id="SSF53092">
    <property type="entry name" value="Creatinase/prolidase N-terminal domain"/>
    <property type="match status" value="1"/>
</dbReference>
<reference evidence="8 9" key="1">
    <citation type="submission" date="2024-10" db="EMBL/GenBank/DDBJ databases">
        <title>Updated reference genomes for cyclostephanoid diatoms.</title>
        <authorList>
            <person name="Roberts W.R."/>
            <person name="Alverson A.J."/>
        </authorList>
    </citation>
    <scope>NUCLEOTIDE SEQUENCE [LARGE SCALE GENOMIC DNA]</scope>
    <source>
        <strain evidence="8 9">AJA010-31</strain>
    </source>
</reference>
<dbReference type="Gene3D" id="3.40.350.10">
    <property type="entry name" value="Creatinase/prolidase N-terminal domain"/>
    <property type="match status" value="2"/>
</dbReference>
<dbReference type="GO" id="GO:0046872">
    <property type="term" value="F:metal ion binding"/>
    <property type="evidence" value="ECO:0007669"/>
    <property type="project" value="UniProtKB-KW"/>
</dbReference>
<evidence type="ECO:0000256" key="1">
    <source>
        <dbReference type="ARBA" id="ARBA00008766"/>
    </source>
</evidence>
<dbReference type="FunFam" id="3.90.230.10:FF:000009">
    <property type="entry name" value="xaa-Pro aminopeptidase 2"/>
    <property type="match status" value="1"/>
</dbReference>
<dbReference type="InterPro" id="IPR000994">
    <property type="entry name" value="Pept_M24"/>
</dbReference>
<keyword evidence="3" id="KW-0378">Hydrolase</keyword>
<evidence type="ECO:0000259" key="6">
    <source>
        <dbReference type="Pfam" id="PF01321"/>
    </source>
</evidence>
<dbReference type="InterPro" id="IPR000587">
    <property type="entry name" value="Creatinase_N"/>
</dbReference>
<dbReference type="PANTHER" id="PTHR43763:SF6">
    <property type="entry name" value="XAA-PRO AMINOPEPTIDASE 1"/>
    <property type="match status" value="1"/>
</dbReference>
<evidence type="ECO:0000256" key="4">
    <source>
        <dbReference type="SAM" id="SignalP"/>
    </source>
</evidence>
<dbReference type="Gene3D" id="3.90.230.10">
    <property type="entry name" value="Creatinase/methionine aminopeptidase superfamily"/>
    <property type="match status" value="1"/>
</dbReference>
<sequence>MNRILSKQSLLLSLSLFNARAFSPSNLIAHPSSGSLNRFQIRKQLLRAISSRGGGLNSQVIAMDAAVGIGAGEKLERMKAVMKNCGVDAYIIPSDDPHLSEYVPAAYMRRGYLTDFHGSAGTALVLSDQAACVAKDIDGGDHRGAYLWTDSRYFNEASLRLDDKHWRLMKQGQPKVPSIPKFLSDLAADYFKSNGVAFKVGIDPYVHSASFAKELSEAFEKAAEDVEVEASNGDDETSPVIAEIDTLNGQSNLVDSVWTDRPELPRNHFRVHPMKYAGMTVSDKVEKIRSEMTEKKATLAVFGALDDVAYLFNVRCMGDIETCPVGLAYATITHDQVTLYCDAEKVQSKEVSDHLNEAKITIKPYEDVVSDIKDHVSSNKRNKVWLDLTRSNYAVSRVIPASSLIDAQNAVTPMKACKNSAEMEGMRRAHIVDGAAMAHFMAWLEHTLIVEGRSVSEVEIDEVLTGYRAKQPGFNEVSFPTIAGVGSNGAIVHYRAAEGSDLLKHLDRTQPILIDSGGQYEYGTTDVTRTWHFGENPSEEFKEMYTRVLKGNIALDTMVFPENTPGFVLDVFARKSLWEAGKDYGHGTGHGVGAALNVHEGPHGISPRWTNKEFLKKGMVTSNEPGFYDDGNFGIRIENLLEIVDVNGSNSDDNAANGDEPPMKKQKTEEKKFFKFDKLTMIPIQQNLINLDLMTDTELDWLDTYHEEILQKVSPLLEDGSPAKNWLVKSCAKIERK</sequence>
<evidence type="ECO:0000313" key="9">
    <source>
        <dbReference type="Proteomes" id="UP001530400"/>
    </source>
</evidence>
<dbReference type="InterPro" id="IPR029149">
    <property type="entry name" value="Creatin/AminoP/Spt16_N"/>
</dbReference>
<dbReference type="Pfam" id="PF00557">
    <property type="entry name" value="Peptidase_M24"/>
    <property type="match status" value="1"/>
</dbReference>
<dbReference type="Pfam" id="PF16189">
    <property type="entry name" value="Creatinase_N_2"/>
    <property type="match status" value="1"/>
</dbReference>
<dbReference type="EMBL" id="JALLPJ020000106">
    <property type="protein sequence ID" value="KAL3802271.1"/>
    <property type="molecule type" value="Genomic_DNA"/>
</dbReference>
<keyword evidence="4" id="KW-0732">Signal</keyword>
<feature type="domain" description="Peptidase M24" evidence="5">
    <location>
        <begin position="424"/>
        <end position="643"/>
    </location>
</feature>
<comment type="caution">
    <text evidence="8">The sequence shown here is derived from an EMBL/GenBank/DDBJ whole genome shotgun (WGS) entry which is preliminary data.</text>
</comment>
<dbReference type="SUPFAM" id="SSF55920">
    <property type="entry name" value="Creatinase/aminopeptidase"/>
    <property type="match status" value="1"/>
</dbReference>
<proteinExistence type="inferred from homology"/>
<dbReference type="AlphaFoldDB" id="A0ABD3QTG5"/>
<evidence type="ECO:0000313" key="8">
    <source>
        <dbReference type="EMBL" id="KAL3802271.1"/>
    </source>
</evidence>